<dbReference type="KEGG" id="mgm:Mmc1_2106"/>
<keyword evidence="4" id="KW-0234">DNA repair</keyword>
<dbReference type="PANTHER" id="PTHR11076:SF34">
    <property type="entry name" value="PROTEIN UMUC"/>
    <property type="match status" value="1"/>
</dbReference>
<dbReference type="GO" id="GO:0006281">
    <property type="term" value="P:DNA repair"/>
    <property type="evidence" value="ECO:0007669"/>
    <property type="project" value="UniProtKB-KW"/>
</dbReference>
<dbReference type="Gene3D" id="1.10.150.20">
    <property type="entry name" value="5' to 3' exonuclease, C-terminal subdomain"/>
    <property type="match status" value="1"/>
</dbReference>
<protein>
    <submittedName>
        <fullName evidence="8">DNA-directed DNA polymerase</fullName>
        <ecNumber evidence="8">2.7.7.7</ecNumber>
    </submittedName>
</protein>
<dbReference type="Pfam" id="PF11799">
    <property type="entry name" value="IMS_C"/>
    <property type="match status" value="1"/>
</dbReference>
<dbReference type="InterPro" id="IPR017961">
    <property type="entry name" value="DNA_pol_Y-fam_little_finger"/>
</dbReference>
<dbReference type="PROSITE" id="PS50173">
    <property type="entry name" value="UMUC"/>
    <property type="match status" value="1"/>
</dbReference>
<dbReference type="Gene3D" id="3.30.1490.100">
    <property type="entry name" value="DNA polymerase, Y-family, little finger domain"/>
    <property type="match status" value="1"/>
</dbReference>
<dbReference type="GO" id="GO:0042276">
    <property type="term" value="P:error-prone translesion synthesis"/>
    <property type="evidence" value="ECO:0007669"/>
    <property type="project" value="TreeGrafter"/>
</dbReference>
<feature type="region of interest" description="Disordered" evidence="6">
    <location>
        <begin position="385"/>
        <end position="406"/>
    </location>
</feature>
<name>A0L9G4_MAGMM</name>
<dbReference type="GO" id="GO:0003887">
    <property type="term" value="F:DNA-directed DNA polymerase activity"/>
    <property type="evidence" value="ECO:0007669"/>
    <property type="project" value="UniProtKB-KW"/>
</dbReference>
<dbReference type="Gene3D" id="3.30.70.270">
    <property type="match status" value="1"/>
</dbReference>
<dbReference type="NCBIfam" id="NF002955">
    <property type="entry name" value="PRK03609.1"/>
    <property type="match status" value="1"/>
</dbReference>
<keyword evidence="9" id="KW-1185">Reference proteome</keyword>
<evidence type="ECO:0000256" key="3">
    <source>
        <dbReference type="ARBA" id="ARBA00023199"/>
    </source>
</evidence>
<evidence type="ECO:0000256" key="1">
    <source>
        <dbReference type="ARBA" id="ARBA00010945"/>
    </source>
</evidence>
<sequence length="421" mass="46891">MSYALVDCNNFYASCERLFQPHLEGKPVVVLSNNDGCAIARSNEAKQLGIAMGAPLHQIQALIKQHQVALFSSNYPLYGDLSARVMRTLEQLAPRVEIYSIDEAFLDLQGMPAPQRQILGRTIHQQVKRWTGIPVSVGIGPTKTLAKVANRFAKKSPKTEGVLDLSDPQWCRKALHQLPVGEVWGVGPRWAKRLNQAGIDTALQLSRMPPPLARQQFNVVLERTVRELRGESVIPFAALPAARQSIATTRTFGQKIHTHDEIKEAISSFTVRAAEKLRKQGLLAAALHLFITTNRFSEQDLQYKNSLTWSFQQPQDDTLTLLTGAHAALDAIYRPGYRYQKAGVILLGLVSAQHFQPSLFAPPPRLPNSRALMRTLDGLNQKMGRGTVRFGAEGPPKPSWGMRQLQRSPAYTTRWSDLPQV</sequence>
<dbReference type="GO" id="GO:0003684">
    <property type="term" value="F:damaged DNA binding"/>
    <property type="evidence" value="ECO:0007669"/>
    <property type="project" value="InterPro"/>
</dbReference>
<evidence type="ECO:0000256" key="2">
    <source>
        <dbReference type="ARBA" id="ARBA00022763"/>
    </source>
</evidence>
<dbReference type="STRING" id="156889.Mmc1_2106"/>
<keyword evidence="8" id="KW-0808">Transferase</keyword>
<evidence type="ECO:0000313" key="9">
    <source>
        <dbReference type="Proteomes" id="UP000002586"/>
    </source>
</evidence>
<dbReference type="InterPro" id="IPR043128">
    <property type="entry name" value="Rev_trsase/Diguanyl_cyclase"/>
</dbReference>
<keyword evidence="2" id="KW-0227">DNA damage</keyword>
<dbReference type="EC" id="2.7.7.7" evidence="8"/>
<keyword evidence="3" id="KW-0741">SOS mutagenesis</keyword>
<evidence type="ECO:0000313" key="8">
    <source>
        <dbReference type="EMBL" id="ABK44607.1"/>
    </source>
</evidence>
<dbReference type="CDD" id="cd01700">
    <property type="entry name" value="PolY_Pol_V_umuC"/>
    <property type="match status" value="1"/>
</dbReference>
<dbReference type="EMBL" id="CP000471">
    <property type="protein sequence ID" value="ABK44607.1"/>
    <property type="molecule type" value="Genomic_DNA"/>
</dbReference>
<feature type="domain" description="UmuC" evidence="7">
    <location>
        <begin position="3"/>
        <end position="187"/>
    </location>
</feature>
<dbReference type="Gene3D" id="3.40.1170.60">
    <property type="match status" value="1"/>
</dbReference>
<organism evidence="8 9">
    <name type="scientific">Magnetococcus marinus (strain ATCC BAA-1437 / JCM 17883 / MC-1)</name>
    <dbReference type="NCBI Taxonomy" id="156889"/>
    <lineage>
        <taxon>Bacteria</taxon>
        <taxon>Pseudomonadati</taxon>
        <taxon>Pseudomonadota</taxon>
        <taxon>Magnetococcia</taxon>
        <taxon>Magnetococcales</taxon>
        <taxon>Magnetococcaceae</taxon>
        <taxon>Magnetococcus</taxon>
    </lineage>
</organism>
<dbReference type="Proteomes" id="UP000002586">
    <property type="component" value="Chromosome"/>
</dbReference>
<evidence type="ECO:0000256" key="5">
    <source>
        <dbReference type="ARBA" id="ARBA00023236"/>
    </source>
</evidence>
<evidence type="ECO:0000256" key="4">
    <source>
        <dbReference type="ARBA" id="ARBA00023204"/>
    </source>
</evidence>
<dbReference type="InterPro" id="IPR025188">
    <property type="entry name" value="DUF4113"/>
</dbReference>
<proteinExistence type="inferred from homology"/>
<dbReference type="GO" id="GO:0005829">
    <property type="term" value="C:cytosol"/>
    <property type="evidence" value="ECO:0007669"/>
    <property type="project" value="TreeGrafter"/>
</dbReference>
<keyword evidence="8" id="KW-0548">Nucleotidyltransferase</keyword>
<gene>
    <name evidence="8" type="ordered locus">Mmc1_2106</name>
</gene>
<dbReference type="GO" id="GO:0009432">
    <property type="term" value="P:SOS response"/>
    <property type="evidence" value="ECO:0007669"/>
    <property type="project" value="UniProtKB-KW"/>
</dbReference>
<dbReference type="SUPFAM" id="SSF56672">
    <property type="entry name" value="DNA/RNA polymerases"/>
    <property type="match status" value="1"/>
</dbReference>
<evidence type="ECO:0000259" key="7">
    <source>
        <dbReference type="PROSITE" id="PS50173"/>
    </source>
</evidence>
<reference evidence="8 9" key="2">
    <citation type="journal article" date="2012" name="Int. J. Syst. Evol. Microbiol.">
        <title>Magnetococcus marinus gen. nov., sp. nov., a marine, magnetotactic bacterium that represents a novel lineage (Magnetococcaceae fam. nov.; Magnetococcales ord. nov.) at the base of the Alphaproteobacteria.</title>
        <authorList>
            <person name="Bazylinski D.A."/>
            <person name="Williams T.J."/>
            <person name="Lefevre C.T."/>
            <person name="Berg R.J."/>
            <person name="Zhang C.L."/>
            <person name="Bowser S.S."/>
            <person name="Dean A.J."/>
            <person name="Beveridge T.J."/>
        </authorList>
    </citation>
    <scope>NUCLEOTIDE SEQUENCE [LARGE SCALE GENOMIC DNA]</scope>
    <source>
        <strain evidence="9">ATCC BAA-1437 / JCM 17883 / MC-1</strain>
    </source>
</reference>
<comment type="similarity">
    <text evidence="1">Belongs to the DNA polymerase type-Y family.</text>
</comment>
<keyword evidence="8" id="KW-0239">DNA-directed DNA polymerase</keyword>
<dbReference type="SUPFAM" id="SSF100879">
    <property type="entry name" value="Lesion bypass DNA polymerase (Y-family), little finger domain"/>
    <property type="match status" value="1"/>
</dbReference>
<accession>A0L9G4</accession>
<dbReference type="Pfam" id="PF13438">
    <property type="entry name" value="DUF4113"/>
    <property type="match status" value="1"/>
</dbReference>
<reference evidence="9" key="1">
    <citation type="journal article" date="2009" name="Appl. Environ. Microbiol.">
        <title>Complete genome sequence of the chemolithoautotrophic marine magnetotactic coccus strain MC-1.</title>
        <authorList>
            <person name="Schubbe S."/>
            <person name="Williams T.J."/>
            <person name="Xie G."/>
            <person name="Kiss H.E."/>
            <person name="Brettin T.S."/>
            <person name="Martinez D."/>
            <person name="Ross C.A."/>
            <person name="Schuler D."/>
            <person name="Cox B.L."/>
            <person name="Nealson K.H."/>
            <person name="Bazylinski D.A."/>
        </authorList>
    </citation>
    <scope>NUCLEOTIDE SEQUENCE [LARGE SCALE GENOMIC DNA]</scope>
    <source>
        <strain evidence="9">ATCC BAA-1437 / JCM 17883 / MC-1</strain>
    </source>
</reference>
<dbReference type="eggNOG" id="COG0389">
    <property type="taxonomic scope" value="Bacteria"/>
</dbReference>
<dbReference type="InterPro" id="IPR050116">
    <property type="entry name" value="DNA_polymerase-Y"/>
</dbReference>
<dbReference type="AlphaFoldDB" id="A0L9G4"/>
<keyword evidence="5" id="KW-0742">SOS response</keyword>
<dbReference type="OrthoDB" id="9808813at2"/>
<dbReference type="PANTHER" id="PTHR11076">
    <property type="entry name" value="DNA REPAIR POLYMERASE UMUC / TRANSFERASE FAMILY MEMBER"/>
    <property type="match status" value="1"/>
</dbReference>
<dbReference type="Pfam" id="PF00817">
    <property type="entry name" value="IMS"/>
    <property type="match status" value="1"/>
</dbReference>
<dbReference type="InterPro" id="IPR036775">
    <property type="entry name" value="DNA_pol_Y-fam_lit_finger_sf"/>
</dbReference>
<dbReference type="HOGENOM" id="CLU_012348_3_0_5"/>
<evidence type="ECO:0000256" key="6">
    <source>
        <dbReference type="SAM" id="MobiDB-lite"/>
    </source>
</evidence>
<dbReference type="InterPro" id="IPR043502">
    <property type="entry name" value="DNA/RNA_pol_sf"/>
</dbReference>
<dbReference type="InterPro" id="IPR001126">
    <property type="entry name" value="UmuC"/>
</dbReference>